<dbReference type="PIRSF" id="PIRSF005052">
    <property type="entry name" value="P-loopkin"/>
    <property type="match status" value="1"/>
</dbReference>
<evidence type="ECO:0000256" key="4">
    <source>
        <dbReference type="HAMAP-Rule" id="MF_00636"/>
    </source>
</evidence>
<dbReference type="InterPro" id="IPR027417">
    <property type="entry name" value="P-loop_NTPase"/>
</dbReference>
<evidence type="ECO:0000259" key="6">
    <source>
        <dbReference type="Pfam" id="PF22740"/>
    </source>
</evidence>
<feature type="binding site" evidence="4">
    <location>
        <begin position="62"/>
        <end position="65"/>
    </location>
    <ligand>
        <name>GTP</name>
        <dbReference type="ChEBI" id="CHEBI:37565"/>
    </ligand>
</feature>
<keyword evidence="1 4" id="KW-0547">Nucleotide-binding</keyword>
<dbReference type="HAMAP" id="MF_00636">
    <property type="entry name" value="RapZ_like"/>
    <property type="match status" value="1"/>
</dbReference>
<gene>
    <name evidence="7" type="ordered locus">LFE_1489</name>
</gene>
<dbReference type="InterPro" id="IPR053930">
    <property type="entry name" value="RapZ-like_N"/>
</dbReference>
<dbReference type="HOGENOM" id="CLU_059558_0_0_0"/>
<evidence type="ECO:0000256" key="2">
    <source>
        <dbReference type="ARBA" id="ARBA00022840"/>
    </source>
</evidence>
<reference evidence="7 8" key="1">
    <citation type="journal article" date="2012" name="J. Bacteriol.">
        <title>Complete Genome Sequence of Leptospirillum ferrooxidans Strain C2-3, Isolated from a Fresh Volcanic Ash Deposit on the Island of Miyake, Japan.</title>
        <authorList>
            <person name="Fujimura R."/>
            <person name="Sato Y."/>
            <person name="Nishizawa T."/>
            <person name="Oshima K."/>
            <person name="Kim S.-W."/>
            <person name="Hattori M."/>
            <person name="Kamijo T."/>
            <person name="Ohta H."/>
        </authorList>
    </citation>
    <scope>NUCLEOTIDE SEQUENCE [LARGE SCALE GENOMIC DNA]</scope>
    <source>
        <strain evidence="7 8">C2-3</strain>
    </source>
</reference>
<keyword evidence="2 4" id="KW-0067">ATP-binding</keyword>
<dbReference type="GO" id="GO:0005525">
    <property type="term" value="F:GTP binding"/>
    <property type="evidence" value="ECO:0007669"/>
    <property type="project" value="UniProtKB-UniRule"/>
</dbReference>
<dbReference type="PANTHER" id="PTHR30448">
    <property type="entry name" value="RNASE ADAPTER PROTEIN RAPZ"/>
    <property type="match status" value="1"/>
</dbReference>
<feature type="domain" description="RapZ-like N-terminal" evidence="5">
    <location>
        <begin position="4"/>
        <end position="157"/>
    </location>
</feature>
<organism evidence="7 8">
    <name type="scientific">Leptospirillum ferrooxidans (strain C2-3)</name>
    <dbReference type="NCBI Taxonomy" id="1162668"/>
    <lineage>
        <taxon>Bacteria</taxon>
        <taxon>Pseudomonadati</taxon>
        <taxon>Nitrospirota</taxon>
        <taxon>Nitrospiria</taxon>
        <taxon>Nitrospirales</taxon>
        <taxon>Nitrospiraceae</taxon>
        <taxon>Leptospirillum</taxon>
    </lineage>
</organism>
<dbReference type="eggNOG" id="COG1660">
    <property type="taxonomic scope" value="Bacteria"/>
</dbReference>
<evidence type="ECO:0000259" key="5">
    <source>
        <dbReference type="Pfam" id="PF03668"/>
    </source>
</evidence>
<dbReference type="PANTHER" id="PTHR30448:SF0">
    <property type="entry name" value="RNASE ADAPTER PROTEIN RAPZ"/>
    <property type="match status" value="1"/>
</dbReference>
<keyword evidence="3 4" id="KW-0342">GTP-binding</keyword>
<dbReference type="NCBIfam" id="NF003828">
    <property type="entry name" value="PRK05416.1"/>
    <property type="match status" value="1"/>
</dbReference>
<dbReference type="Pfam" id="PF03668">
    <property type="entry name" value="RapZ-like_N"/>
    <property type="match status" value="1"/>
</dbReference>
<dbReference type="RefSeq" id="WP_014449658.1">
    <property type="nucleotide sequence ID" value="NC_017094.1"/>
</dbReference>
<evidence type="ECO:0000313" key="8">
    <source>
        <dbReference type="Proteomes" id="UP000007382"/>
    </source>
</evidence>
<dbReference type="KEGG" id="lfc:LFE_1489"/>
<keyword evidence="8" id="KW-1185">Reference proteome</keyword>
<evidence type="ECO:0000256" key="3">
    <source>
        <dbReference type="ARBA" id="ARBA00023134"/>
    </source>
</evidence>
<dbReference type="EMBL" id="AP012342">
    <property type="protein sequence ID" value="BAM07171.1"/>
    <property type="molecule type" value="Genomic_DNA"/>
</dbReference>
<dbReference type="OrthoDB" id="9784461at2"/>
<name>I0IPH2_LEPFC</name>
<dbReference type="PATRIC" id="fig|1162668.3.peg.1761"/>
<accession>I0IPH2</accession>
<protein>
    <submittedName>
        <fullName evidence="7">Putative P-loop ATPase protein family</fullName>
    </submittedName>
</protein>
<dbReference type="AlphaFoldDB" id="I0IPH2"/>
<dbReference type="Pfam" id="PF22740">
    <property type="entry name" value="PapZ_C"/>
    <property type="match status" value="1"/>
</dbReference>
<evidence type="ECO:0000256" key="1">
    <source>
        <dbReference type="ARBA" id="ARBA00022741"/>
    </source>
</evidence>
<feature type="binding site" evidence="4">
    <location>
        <begin position="11"/>
        <end position="18"/>
    </location>
    <ligand>
        <name>ATP</name>
        <dbReference type="ChEBI" id="CHEBI:30616"/>
    </ligand>
</feature>
<dbReference type="STRING" id="1162668.LFE_1489"/>
<evidence type="ECO:0000313" key="7">
    <source>
        <dbReference type="EMBL" id="BAM07171.1"/>
    </source>
</evidence>
<sequence length="288" mass="32238">MDRMHFLFVSGLSGAGKSHAIQVLEDLGYFCVENLPSPLLSTFAELLSHSVPAITNVAIGIDIRERGFLDVFLRFYEDLKSQGRNSEILFLEADDSELIRRFSETRRPHPLSGSSGISLVEAIQDEREKLASLKSRADRLINTTGVKTSELKTILFKLYGHGQEHKGLKLFIMSFGFKYGVPIECDMVLDVRFLPNPYYVPELREKTGLDEPVCKMVFAEGGESFLRELHSFLSYLLPNYISEGRSVFTLGLGCTGGKHRSVALAQALGAELLDKGYDMRVIHRDLGK</sequence>
<reference evidence="8" key="2">
    <citation type="submission" date="2012-03" db="EMBL/GenBank/DDBJ databases">
        <title>The complete genome sequence of the pioneer microbe on fresh volcanic deposit, Leptospirillum ferrooxidans strain C2-3.</title>
        <authorList>
            <person name="Fujimura R."/>
            <person name="Sato Y."/>
            <person name="Nishizawa T."/>
            <person name="Nanba K."/>
            <person name="Oshima K."/>
            <person name="Hattori M."/>
            <person name="Kamijo T."/>
            <person name="Ohta H."/>
        </authorList>
    </citation>
    <scope>NUCLEOTIDE SEQUENCE [LARGE SCALE GENOMIC DNA]</scope>
    <source>
        <strain evidence="8">C2-3</strain>
    </source>
</reference>
<proteinExistence type="inferred from homology"/>
<dbReference type="InterPro" id="IPR005337">
    <property type="entry name" value="RapZ-like"/>
</dbReference>
<dbReference type="Proteomes" id="UP000007382">
    <property type="component" value="Chromosome"/>
</dbReference>
<dbReference type="InterPro" id="IPR053931">
    <property type="entry name" value="RapZ_C"/>
</dbReference>
<dbReference type="GO" id="GO:0005524">
    <property type="term" value="F:ATP binding"/>
    <property type="evidence" value="ECO:0007669"/>
    <property type="project" value="UniProtKB-UniRule"/>
</dbReference>
<dbReference type="SUPFAM" id="SSF52540">
    <property type="entry name" value="P-loop containing nucleoside triphosphate hydrolases"/>
    <property type="match status" value="1"/>
</dbReference>
<feature type="domain" description="RapZ C-terminal" evidence="6">
    <location>
        <begin position="169"/>
        <end position="286"/>
    </location>
</feature>